<dbReference type="GeneID" id="86958153"/>
<name>A0ABQ3NID6_STRVG</name>
<feature type="region of interest" description="Disordered" evidence="1">
    <location>
        <begin position="137"/>
        <end position="204"/>
    </location>
</feature>
<feature type="chain" id="PRO_5045795256" description="Lipoprotein" evidence="2">
    <location>
        <begin position="33"/>
        <end position="204"/>
    </location>
</feature>
<gene>
    <name evidence="3" type="ORF">Scinn_20010</name>
</gene>
<dbReference type="Proteomes" id="UP000660554">
    <property type="component" value="Unassembled WGS sequence"/>
</dbReference>
<evidence type="ECO:0008006" key="5">
    <source>
        <dbReference type="Google" id="ProtNLM"/>
    </source>
</evidence>
<comment type="caution">
    <text evidence="3">The sequence shown here is derived from an EMBL/GenBank/DDBJ whole genome shotgun (WGS) entry which is preliminary data.</text>
</comment>
<organism evidence="3 4">
    <name type="scientific">Streptomyces virginiae</name>
    <name type="common">Streptomyces cinnamonensis</name>
    <dbReference type="NCBI Taxonomy" id="1961"/>
    <lineage>
        <taxon>Bacteria</taxon>
        <taxon>Bacillati</taxon>
        <taxon>Actinomycetota</taxon>
        <taxon>Actinomycetes</taxon>
        <taxon>Kitasatosporales</taxon>
        <taxon>Streptomycetaceae</taxon>
        <taxon>Streptomyces</taxon>
    </lineage>
</organism>
<protein>
    <recommendedName>
        <fullName evidence="5">Lipoprotein</fullName>
    </recommendedName>
</protein>
<accession>A0ABQ3NID6</accession>
<feature type="compositionally biased region" description="Gly residues" evidence="1">
    <location>
        <begin position="143"/>
        <end position="156"/>
    </location>
</feature>
<feature type="compositionally biased region" description="Low complexity" evidence="1">
    <location>
        <begin position="157"/>
        <end position="188"/>
    </location>
</feature>
<keyword evidence="4" id="KW-1185">Reference proteome</keyword>
<dbReference type="RefSeq" id="WP_191869260.1">
    <property type="nucleotide sequence ID" value="NZ_BMRU01000015.1"/>
</dbReference>
<feature type="signal peptide" evidence="2">
    <location>
        <begin position="1"/>
        <end position="32"/>
    </location>
</feature>
<evidence type="ECO:0000256" key="2">
    <source>
        <dbReference type="SAM" id="SignalP"/>
    </source>
</evidence>
<dbReference type="EMBL" id="BNDV01000007">
    <property type="protein sequence ID" value="GHI12538.1"/>
    <property type="molecule type" value="Genomic_DNA"/>
</dbReference>
<sequence>MPSTARPAHRIRPSFAAVAAACAAVLLCGGCAGDTTAPAGSAKAASPAAPGTSIEEIATAIGCTAEVSVDADELRQGGCETGQGAYRMATFAAQKGLRAWLDEARAYGGVYLVGDRWVVTTRSTDALNALRERLGGSVETGTEHGGPSSGHSGPGGHSAPSASATAPADATPSGAATPAPGTTPSEHSGSSEHTGHQPTPAAGG</sequence>
<keyword evidence="2" id="KW-0732">Signal</keyword>
<proteinExistence type="predicted"/>
<evidence type="ECO:0000313" key="4">
    <source>
        <dbReference type="Proteomes" id="UP000660554"/>
    </source>
</evidence>
<evidence type="ECO:0000313" key="3">
    <source>
        <dbReference type="EMBL" id="GHI12538.1"/>
    </source>
</evidence>
<reference evidence="4" key="1">
    <citation type="submission" date="2020-09" db="EMBL/GenBank/DDBJ databases">
        <title>Whole genome shotgun sequence of Streptomyces cinnamonensis NBRC 15873.</title>
        <authorList>
            <person name="Komaki H."/>
            <person name="Tamura T."/>
        </authorList>
    </citation>
    <scope>NUCLEOTIDE SEQUENCE [LARGE SCALE GENOMIC DNA]</scope>
    <source>
        <strain evidence="4">NBRC 15873</strain>
    </source>
</reference>
<evidence type="ECO:0000256" key="1">
    <source>
        <dbReference type="SAM" id="MobiDB-lite"/>
    </source>
</evidence>